<dbReference type="PANTHER" id="PTHR42756">
    <property type="entry name" value="TRANSCRIPTIONAL REGULATOR, MARR"/>
    <property type="match status" value="1"/>
</dbReference>
<evidence type="ECO:0000313" key="5">
    <source>
        <dbReference type="EMBL" id="VDG30436.1"/>
    </source>
</evidence>
<dbReference type="InterPro" id="IPR000835">
    <property type="entry name" value="HTH_MarR-typ"/>
</dbReference>
<reference evidence="5 6" key="1">
    <citation type="submission" date="2018-11" db="EMBL/GenBank/DDBJ databases">
        <authorList>
            <person name="Wuyts S."/>
        </authorList>
    </citation>
    <scope>NUCLEOTIDE SEQUENCE [LARGE SCALE GENOMIC DNA]</scope>
    <source>
        <strain evidence="5">Lactobacillus mudanjiangensis AMBF249</strain>
    </source>
</reference>
<proteinExistence type="predicted"/>
<dbReference type="AlphaFoldDB" id="A0A660E2U2"/>
<dbReference type="PANTHER" id="PTHR42756:SF1">
    <property type="entry name" value="TRANSCRIPTIONAL REPRESSOR OF EMRAB OPERON"/>
    <property type="match status" value="1"/>
</dbReference>
<dbReference type="PROSITE" id="PS50995">
    <property type="entry name" value="HTH_MARR_2"/>
    <property type="match status" value="1"/>
</dbReference>
<dbReference type="InterPro" id="IPR036390">
    <property type="entry name" value="WH_DNA-bd_sf"/>
</dbReference>
<dbReference type="GO" id="GO:0003700">
    <property type="term" value="F:DNA-binding transcription factor activity"/>
    <property type="evidence" value="ECO:0007669"/>
    <property type="project" value="InterPro"/>
</dbReference>
<dbReference type="PRINTS" id="PR00598">
    <property type="entry name" value="HTHMARR"/>
</dbReference>
<dbReference type="SUPFAM" id="SSF46785">
    <property type="entry name" value="Winged helix' DNA-binding domain"/>
    <property type="match status" value="1"/>
</dbReference>
<organism evidence="5 6">
    <name type="scientific">Lactiplantibacillus mudanjiangensis</name>
    <dbReference type="NCBI Taxonomy" id="1296538"/>
    <lineage>
        <taxon>Bacteria</taxon>
        <taxon>Bacillati</taxon>
        <taxon>Bacillota</taxon>
        <taxon>Bacilli</taxon>
        <taxon>Lactobacillales</taxon>
        <taxon>Lactobacillaceae</taxon>
        <taxon>Lactiplantibacillus</taxon>
    </lineage>
</organism>
<name>A0A660E2U2_9LACO</name>
<feature type="domain" description="HTH marR-type" evidence="4">
    <location>
        <begin position="1"/>
        <end position="137"/>
    </location>
</feature>
<evidence type="ECO:0000259" key="4">
    <source>
        <dbReference type="PROSITE" id="PS50995"/>
    </source>
</evidence>
<dbReference type="GO" id="GO:0003677">
    <property type="term" value="F:DNA binding"/>
    <property type="evidence" value="ECO:0007669"/>
    <property type="project" value="UniProtKB-KW"/>
</dbReference>
<evidence type="ECO:0000313" key="6">
    <source>
        <dbReference type="Proteomes" id="UP000289996"/>
    </source>
</evidence>
<evidence type="ECO:0000256" key="3">
    <source>
        <dbReference type="ARBA" id="ARBA00023163"/>
    </source>
</evidence>
<dbReference type="SMART" id="SM00347">
    <property type="entry name" value="HTH_MARR"/>
    <property type="match status" value="1"/>
</dbReference>
<dbReference type="RefSeq" id="WP_130852431.1">
    <property type="nucleotide sequence ID" value="NZ_UYIG01000196.1"/>
</dbReference>
<keyword evidence="2" id="KW-0238">DNA-binding</keyword>
<dbReference type="EMBL" id="UYIG01000196">
    <property type="protein sequence ID" value="VDG30436.1"/>
    <property type="molecule type" value="Genomic_DNA"/>
</dbReference>
<keyword evidence="1" id="KW-0805">Transcription regulation</keyword>
<gene>
    <name evidence="5" type="ORF">MUDAN_MDHGFNIF_01987</name>
</gene>
<keyword evidence="3" id="KW-0804">Transcription</keyword>
<dbReference type="OrthoDB" id="2612963at2"/>
<dbReference type="Proteomes" id="UP000289996">
    <property type="component" value="Unassembled WGS sequence"/>
</dbReference>
<keyword evidence="6" id="KW-1185">Reference proteome</keyword>
<evidence type="ECO:0000256" key="1">
    <source>
        <dbReference type="ARBA" id="ARBA00023015"/>
    </source>
</evidence>
<dbReference type="Gene3D" id="1.10.10.10">
    <property type="entry name" value="Winged helix-like DNA-binding domain superfamily/Winged helix DNA-binding domain"/>
    <property type="match status" value="1"/>
</dbReference>
<evidence type="ECO:0000256" key="2">
    <source>
        <dbReference type="ARBA" id="ARBA00023125"/>
    </source>
</evidence>
<sequence>MTYTASELNDLLRGILIDERQFFADQTKDLNITGQQARTLAYIEQHPGAIQRELAEAFKRRGASMSNMLKILERDGYIERRRSADNDRVKVLYLTELGHQTVAAVTSVLKASEDKLVENLSQQDIDELMTQLKKIKF</sequence>
<dbReference type="Pfam" id="PF12802">
    <property type="entry name" value="MarR_2"/>
    <property type="match status" value="1"/>
</dbReference>
<dbReference type="InterPro" id="IPR036388">
    <property type="entry name" value="WH-like_DNA-bd_sf"/>
</dbReference>
<accession>A0A660E2U2</accession>
<protein>
    <recommendedName>
        <fullName evidence="4">HTH marR-type domain-containing protein</fullName>
    </recommendedName>
</protein>